<proteinExistence type="predicted"/>
<comment type="caution">
    <text evidence="2">The sequence shown here is derived from an EMBL/GenBank/DDBJ whole genome shotgun (WGS) entry which is preliminary data.</text>
</comment>
<dbReference type="Proteomes" id="UP001596310">
    <property type="component" value="Unassembled WGS sequence"/>
</dbReference>
<keyword evidence="3" id="KW-1185">Reference proteome</keyword>
<dbReference type="RefSeq" id="WP_125596554.1">
    <property type="nucleotide sequence ID" value="NZ_JBHSSM010000005.1"/>
</dbReference>
<feature type="compositionally biased region" description="Polar residues" evidence="1">
    <location>
        <begin position="46"/>
        <end position="59"/>
    </location>
</feature>
<sequence>MKLFFAALPLRIRLDFETSRGFRIGSKQRPLRSSRTNGPTRLRSRATPTKTCNQAQVQE</sequence>
<name>A0ABW1ULV3_9LACO</name>
<reference evidence="3" key="1">
    <citation type="journal article" date="2019" name="Int. J. Syst. Evol. Microbiol.">
        <title>The Global Catalogue of Microorganisms (GCM) 10K type strain sequencing project: providing services to taxonomists for standard genome sequencing and annotation.</title>
        <authorList>
            <consortium name="The Broad Institute Genomics Platform"/>
            <consortium name="The Broad Institute Genome Sequencing Center for Infectious Disease"/>
            <person name="Wu L."/>
            <person name="Ma J."/>
        </authorList>
    </citation>
    <scope>NUCLEOTIDE SEQUENCE [LARGE SCALE GENOMIC DNA]</scope>
    <source>
        <strain evidence="3">CCM 8897</strain>
    </source>
</reference>
<feature type="region of interest" description="Disordered" evidence="1">
    <location>
        <begin position="25"/>
        <end position="59"/>
    </location>
</feature>
<evidence type="ECO:0000313" key="2">
    <source>
        <dbReference type="EMBL" id="MFC6314181.1"/>
    </source>
</evidence>
<evidence type="ECO:0000313" key="3">
    <source>
        <dbReference type="Proteomes" id="UP001596310"/>
    </source>
</evidence>
<gene>
    <name evidence="2" type="ORF">ACFQHW_01170</name>
</gene>
<dbReference type="EMBL" id="JBHSSM010000005">
    <property type="protein sequence ID" value="MFC6314181.1"/>
    <property type="molecule type" value="Genomic_DNA"/>
</dbReference>
<accession>A0ABW1ULV3</accession>
<organism evidence="2 3">
    <name type="scientific">Lapidilactobacillus achengensis</name>
    <dbReference type="NCBI Taxonomy" id="2486000"/>
    <lineage>
        <taxon>Bacteria</taxon>
        <taxon>Bacillati</taxon>
        <taxon>Bacillota</taxon>
        <taxon>Bacilli</taxon>
        <taxon>Lactobacillales</taxon>
        <taxon>Lactobacillaceae</taxon>
        <taxon>Lapidilactobacillus</taxon>
    </lineage>
</organism>
<protein>
    <submittedName>
        <fullName evidence="2">Uncharacterized protein</fullName>
    </submittedName>
</protein>
<evidence type="ECO:0000256" key="1">
    <source>
        <dbReference type="SAM" id="MobiDB-lite"/>
    </source>
</evidence>